<keyword evidence="3" id="KW-1185">Reference proteome</keyword>
<name>A0AAD5UHX6_9FUNG</name>
<sequence length="665" mass="78633">MNLFQSNLKRFTKCVYQSRSNAIRLYSTFDYSTDLFDKFQESLKQKSPTSFGYFTKILKDLELIKQLKTEHFYTLCLLAKNESNLEQFNYILKSMEKVDLKPNTKFYLLKISLLGLCNESLELLKTVEPNHSVYNVFLKLYFKKPLDQLLQFIEMMKKEIDFNIVIYDTLINGFMEIGKRDLALEYFNQIGIDFKAKKSSNEDDLVSLLSGTDDSKQIYENKTEKKDETIGNSLKPSRYTIVTFLKLFAEDYEKQLEIFQYARNEKLVDNFVCSIMISNLTKLNKNIDIVLDYLNGRAVDPVLNQSIINYYVKRNEFDKVQEYLSKTDNSISTFTVLEGLCKNNSLSAYEFLLELNKNEKSTLVMFRTVLEHLKNDQHFDEFHFLFSQLKLEPILPIYNIMLDGCVKEFNKEMFHKYWEMLNKKMKPNQISYTKMIDMGIKSGDFEGCLKTILQMEKAKFSIKTETLLSVLKLGLITRKLKDILRLIPIIKQKNTDLQILKDYSPQFQNLLVNLFRQSQDTKLLLSIYKELVPNPSPELLLLIMDAYRKEKNLVQVIKIWSMLQTNPSDKAIEVLLQSIKELGKEQTSRTVTKMIRENSYQLNSQAQRYYFELVFKYGDLQEKKDLIFEIKEKEFDFSLQDYNVRDKQFEEFVQEYFPELHSRDE</sequence>
<dbReference type="InterPro" id="IPR002885">
    <property type="entry name" value="PPR_rpt"/>
</dbReference>
<proteinExistence type="inferred from homology"/>
<protein>
    <submittedName>
        <fullName evidence="2">Uncharacterized protein</fullName>
    </submittedName>
</protein>
<comment type="caution">
    <text evidence="2">The sequence shown here is derived from an EMBL/GenBank/DDBJ whole genome shotgun (WGS) entry which is preliminary data.</text>
</comment>
<reference evidence="2" key="1">
    <citation type="submission" date="2020-05" db="EMBL/GenBank/DDBJ databases">
        <title>Phylogenomic resolution of chytrid fungi.</title>
        <authorList>
            <person name="Stajich J.E."/>
            <person name="Amses K."/>
            <person name="Simmons R."/>
            <person name="Seto K."/>
            <person name="Myers J."/>
            <person name="Bonds A."/>
            <person name="Quandt C.A."/>
            <person name="Barry K."/>
            <person name="Liu P."/>
            <person name="Grigoriev I."/>
            <person name="Longcore J.E."/>
            <person name="James T.Y."/>
        </authorList>
    </citation>
    <scope>NUCLEOTIDE SEQUENCE</scope>
    <source>
        <strain evidence="2">PLAUS21</strain>
    </source>
</reference>
<comment type="similarity">
    <text evidence="1">Belongs to the PPR family. P subfamily.</text>
</comment>
<dbReference type="InterPro" id="IPR011990">
    <property type="entry name" value="TPR-like_helical_dom_sf"/>
</dbReference>
<organism evidence="2 3">
    <name type="scientific">Boothiomyces macroporosus</name>
    <dbReference type="NCBI Taxonomy" id="261099"/>
    <lineage>
        <taxon>Eukaryota</taxon>
        <taxon>Fungi</taxon>
        <taxon>Fungi incertae sedis</taxon>
        <taxon>Chytridiomycota</taxon>
        <taxon>Chytridiomycota incertae sedis</taxon>
        <taxon>Chytridiomycetes</taxon>
        <taxon>Rhizophydiales</taxon>
        <taxon>Terramycetaceae</taxon>
        <taxon>Boothiomyces</taxon>
    </lineage>
</organism>
<dbReference type="Proteomes" id="UP001210925">
    <property type="component" value="Unassembled WGS sequence"/>
</dbReference>
<dbReference type="InterPro" id="IPR050872">
    <property type="entry name" value="PPR_P_subfamily"/>
</dbReference>
<dbReference type="PANTHER" id="PTHR46128">
    <property type="entry name" value="MITOCHONDRIAL GROUP I INTRON SPLICING FACTOR CCM1"/>
    <property type="match status" value="1"/>
</dbReference>
<dbReference type="Gene3D" id="1.25.40.10">
    <property type="entry name" value="Tetratricopeptide repeat domain"/>
    <property type="match status" value="2"/>
</dbReference>
<dbReference type="AlphaFoldDB" id="A0AAD5UHX6"/>
<accession>A0AAD5UHX6</accession>
<gene>
    <name evidence="2" type="ORF">HK103_003494</name>
</gene>
<dbReference type="PANTHER" id="PTHR46128:SF329">
    <property type="entry name" value="MITOCHONDRIAL GROUP I INTRON SPLICING FACTOR DMR1"/>
    <property type="match status" value="1"/>
</dbReference>
<evidence type="ECO:0000256" key="1">
    <source>
        <dbReference type="ARBA" id="ARBA00007626"/>
    </source>
</evidence>
<dbReference type="EMBL" id="JADGKB010000026">
    <property type="protein sequence ID" value="KAJ3258534.1"/>
    <property type="molecule type" value="Genomic_DNA"/>
</dbReference>
<evidence type="ECO:0000313" key="2">
    <source>
        <dbReference type="EMBL" id="KAJ3258534.1"/>
    </source>
</evidence>
<dbReference type="Pfam" id="PF13812">
    <property type="entry name" value="PPR_3"/>
    <property type="match status" value="1"/>
</dbReference>
<evidence type="ECO:0000313" key="3">
    <source>
        <dbReference type="Proteomes" id="UP001210925"/>
    </source>
</evidence>